<evidence type="ECO:0000313" key="2">
    <source>
        <dbReference type="Proteomes" id="UP000521872"/>
    </source>
</evidence>
<keyword evidence="2" id="KW-1185">Reference proteome</keyword>
<comment type="caution">
    <text evidence="1">The sequence shown here is derived from an EMBL/GenBank/DDBJ whole genome shotgun (WGS) entry which is preliminary data.</text>
</comment>
<dbReference type="AlphaFoldDB" id="A0A8H4VJ68"/>
<sequence length="167" mass="18074">MKAAAPIITDIADARVTVIRPLQVGDLGFIFTTHGIMLGRVIGMAAKSSGKYGSHCPVTETSNIAAVSNITVQLFQNHIARKFLSVCDATLSFHTKYFHVISSLQFLCLADTRVPTSSGLDAASFELSPEDMVRFRTLRQGQNALSAAMKLSKKKGALKDLVEDSEE</sequence>
<evidence type="ECO:0000313" key="1">
    <source>
        <dbReference type="EMBL" id="KAF4611637.1"/>
    </source>
</evidence>
<dbReference type="EMBL" id="JAACJL010000057">
    <property type="protein sequence ID" value="KAF4611637.1"/>
    <property type="molecule type" value="Genomic_DNA"/>
</dbReference>
<organism evidence="1 2">
    <name type="scientific">Agrocybe pediades</name>
    <dbReference type="NCBI Taxonomy" id="84607"/>
    <lineage>
        <taxon>Eukaryota</taxon>
        <taxon>Fungi</taxon>
        <taxon>Dikarya</taxon>
        <taxon>Basidiomycota</taxon>
        <taxon>Agaricomycotina</taxon>
        <taxon>Agaricomycetes</taxon>
        <taxon>Agaricomycetidae</taxon>
        <taxon>Agaricales</taxon>
        <taxon>Agaricineae</taxon>
        <taxon>Strophariaceae</taxon>
        <taxon>Agrocybe</taxon>
    </lineage>
</organism>
<dbReference type="Proteomes" id="UP000521872">
    <property type="component" value="Unassembled WGS sequence"/>
</dbReference>
<reference evidence="1 2" key="1">
    <citation type="submission" date="2019-12" db="EMBL/GenBank/DDBJ databases">
        <authorList>
            <person name="Floudas D."/>
            <person name="Bentzer J."/>
            <person name="Ahren D."/>
            <person name="Johansson T."/>
            <person name="Persson P."/>
            <person name="Tunlid A."/>
        </authorList>
    </citation>
    <scope>NUCLEOTIDE SEQUENCE [LARGE SCALE GENOMIC DNA]</scope>
    <source>
        <strain evidence="1 2">CBS 102.39</strain>
    </source>
</reference>
<gene>
    <name evidence="1" type="ORF">D9613_004574</name>
</gene>
<name>A0A8H4VJ68_9AGAR</name>
<accession>A0A8H4VJ68</accession>
<proteinExistence type="predicted"/>
<protein>
    <submittedName>
        <fullName evidence="1">Uncharacterized protein</fullName>
    </submittedName>
</protein>